<dbReference type="PANTHER" id="PTHR45090:SF3">
    <property type="entry name" value="OS09G0368800 PROTEIN"/>
    <property type="match status" value="1"/>
</dbReference>
<dbReference type="Proteomes" id="UP001604277">
    <property type="component" value="Unassembled WGS sequence"/>
</dbReference>
<keyword evidence="3" id="KW-1185">Reference proteome</keyword>
<dbReference type="CDD" id="cd06257">
    <property type="entry name" value="DnaJ"/>
    <property type="match status" value="1"/>
</dbReference>
<accession>A0ABD1USK0</accession>
<dbReference type="AlphaFoldDB" id="A0ABD1USK0"/>
<evidence type="ECO:0000259" key="1">
    <source>
        <dbReference type="PROSITE" id="PS50076"/>
    </source>
</evidence>
<dbReference type="InterPro" id="IPR053232">
    <property type="entry name" value="DnaJ_C/III_chloroplastic"/>
</dbReference>
<dbReference type="PANTHER" id="PTHR45090">
    <property type="entry name" value="CHAPERONE PROTEIN DNAJ 20 CHLOROPLASTIC"/>
    <property type="match status" value="1"/>
</dbReference>
<comment type="caution">
    <text evidence="2">The sequence shown here is derived from an EMBL/GenBank/DDBJ whole genome shotgun (WGS) entry which is preliminary data.</text>
</comment>
<dbReference type="PRINTS" id="PR00625">
    <property type="entry name" value="JDOMAIN"/>
</dbReference>
<dbReference type="InterPro" id="IPR018253">
    <property type="entry name" value="DnaJ_domain_CS"/>
</dbReference>
<dbReference type="EMBL" id="JBFOLJ010000006">
    <property type="protein sequence ID" value="KAL2528042.1"/>
    <property type="molecule type" value="Genomic_DNA"/>
</dbReference>
<evidence type="ECO:0000313" key="3">
    <source>
        <dbReference type="Proteomes" id="UP001604277"/>
    </source>
</evidence>
<name>A0ABD1USK0_9LAMI</name>
<dbReference type="SMART" id="SM00271">
    <property type="entry name" value="DnaJ"/>
    <property type="match status" value="1"/>
</dbReference>
<dbReference type="SUPFAM" id="SSF46565">
    <property type="entry name" value="Chaperone J-domain"/>
    <property type="match status" value="1"/>
</dbReference>
<dbReference type="InterPro" id="IPR036869">
    <property type="entry name" value="J_dom_sf"/>
</dbReference>
<feature type="domain" description="J" evidence="1">
    <location>
        <begin position="33"/>
        <end position="101"/>
    </location>
</feature>
<dbReference type="Gene3D" id="1.10.287.110">
    <property type="entry name" value="DnaJ domain"/>
    <property type="match status" value="1"/>
</dbReference>
<organism evidence="2 3">
    <name type="scientific">Forsythia ovata</name>
    <dbReference type="NCBI Taxonomy" id="205694"/>
    <lineage>
        <taxon>Eukaryota</taxon>
        <taxon>Viridiplantae</taxon>
        <taxon>Streptophyta</taxon>
        <taxon>Embryophyta</taxon>
        <taxon>Tracheophyta</taxon>
        <taxon>Spermatophyta</taxon>
        <taxon>Magnoliopsida</taxon>
        <taxon>eudicotyledons</taxon>
        <taxon>Gunneridae</taxon>
        <taxon>Pentapetalae</taxon>
        <taxon>asterids</taxon>
        <taxon>lamiids</taxon>
        <taxon>Lamiales</taxon>
        <taxon>Oleaceae</taxon>
        <taxon>Forsythieae</taxon>
        <taxon>Forsythia</taxon>
    </lineage>
</organism>
<dbReference type="InterPro" id="IPR001623">
    <property type="entry name" value="DnaJ_domain"/>
</dbReference>
<evidence type="ECO:0000313" key="2">
    <source>
        <dbReference type="EMBL" id="KAL2528042.1"/>
    </source>
</evidence>
<protein>
    <submittedName>
        <fullName evidence="2">Chaperone protein dnaJ 20</fullName>
    </submittedName>
</protein>
<proteinExistence type="predicted"/>
<dbReference type="Pfam" id="PF00226">
    <property type="entry name" value="DnaJ"/>
    <property type="match status" value="1"/>
</dbReference>
<reference evidence="3" key="1">
    <citation type="submission" date="2024-07" db="EMBL/GenBank/DDBJ databases">
        <title>Two chromosome-level genome assemblies of Korean endemic species Abeliophyllum distichum and Forsythia ovata (Oleaceae).</title>
        <authorList>
            <person name="Jang H."/>
        </authorList>
    </citation>
    <scope>NUCLEOTIDE SEQUENCE [LARGE SCALE GENOMIC DNA]</scope>
</reference>
<dbReference type="PROSITE" id="PS50076">
    <property type="entry name" value="DNAJ_2"/>
    <property type="match status" value="1"/>
</dbReference>
<dbReference type="PROSITE" id="PS00636">
    <property type="entry name" value="DNAJ_1"/>
    <property type="match status" value="1"/>
</dbReference>
<gene>
    <name evidence="2" type="ORF">Fot_20643</name>
</gene>
<sequence length="142" mass="16738">MEISMQMNNKVFKLKPISCQAAVLAAMHTGKPNFYQSLSLSSQNAGFDEIKKSYKIMALQYHPDVCTFLTKEESTRRFIELRTAYETLSDPNSREIYDYELGFEDLFERRRGCNYRRVWEKQIIGLKKRSAERMENRKCRSG</sequence>